<protein>
    <submittedName>
        <fullName evidence="1">Uncharacterized protein YecE (DUF72 family)</fullName>
    </submittedName>
</protein>
<organism evidence="1 2">
    <name type="scientific">Caulobacter rhizosphaerae</name>
    <dbReference type="NCBI Taxonomy" id="2010972"/>
    <lineage>
        <taxon>Bacteria</taxon>
        <taxon>Pseudomonadati</taxon>
        <taxon>Pseudomonadota</taxon>
        <taxon>Alphaproteobacteria</taxon>
        <taxon>Caulobacterales</taxon>
        <taxon>Caulobacteraceae</taxon>
        <taxon>Caulobacter</taxon>
    </lineage>
</organism>
<dbReference type="PANTHER" id="PTHR30348">
    <property type="entry name" value="UNCHARACTERIZED PROTEIN YECE"/>
    <property type="match status" value="1"/>
</dbReference>
<dbReference type="Proteomes" id="UP001262754">
    <property type="component" value="Unassembled WGS sequence"/>
</dbReference>
<dbReference type="EMBL" id="JAVDRL010000017">
    <property type="protein sequence ID" value="MDR6533964.1"/>
    <property type="molecule type" value="Genomic_DNA"/>
</dbReference>
<comment type="caution">
    <text evidence="1">The sequence shown here is derived from an EMBL/GenBank/DDBJ whole genome shotgun (WGS) entry which is preliminary data.</text>
</comment>
<keyword evidence="2" id="KW-1185">Reference proteome</keyword>
<dbReference type="PANTHER" id="PTHR30348:SF14">
    <property type="entry name" value="BLR8050 PROTEIN"/>
    <property type="match status" value="1"/>
</dbReference>
<gene>
    <name evidence="1" type="ORF">J2800_004734</name>
</gene>
<dbReference type="InterPro" id="IPR036520">
    <property type="entry name" value="UPF0759_sf"/>
</dbReference>
<evidence type="ECO:0000313" key="2">
    <source>
        <dbReference type="Proteomes" id="UP001262754"/>
    </source>
</evidence>
<proteinExistence type="predicted"/>
<reference evidence="1 2" key="1">
    <citation type="submission" date="2023-07" db="EMBL/GenBank/DDBJ databases">
        <title>Sorghum-associated microbial communities from plants grown in Nebraska, USA.</title>
        <authorList>
            <person name="Schachtman D."/>
        </authorList>
    </citation>
    <scope>NUCLEOTIDE SEQUENCE [LARGE SCALE GENOMIC DNA]</scope>
    <source>
        <strain evidence="1 2">DS2154</strain>
    </source>
</reference>
<dbReference type="SUPFAM" id="SSF117396">
    <property type="entry name" value="TM1631-like"/>
    <property type="match status" value="1"/>
</dbReference>
<dbReference type="Pfam" id="PF01904">
    <property type="entry name" value="DUF72"/>
    <property type="match status" value="1"/>
</dbReference>
<dbReference type="InterPro" id="IPR002763">
    <property type="entry name" value="DUF72"/>
</dbReference>
<dbReference type="Gene3D" id="3.20.20.410">
    <property type="entry name" value="Protein of unknown function UPF0759"/>
    <property type="match status" value="1"/>
</dbReference>
<evidence type="ECO:0000313" key="1">
    <source>
        <dbReference type="EMBL" id="MDR6533964.1"/>
    </source>
</evidence>
<accession>A0ABU1N686</accession>
<dbReference type="RefSeq" id="WP_310035072.1">
    <property type="nucleotide sequence ID" value="NZ_JAVDRL010000017.1"/>
</dbReference>
<sequence length="245" mass="27077">MAHDIRIGTAGWGFPRTLDIFPVEGSGLERYAAVFNAVEINSSFYRPHRRKTYERWAASTPARFRFAVKLPRTITHERRLVDCGEPLAQFLDECGGLGDKLGPLLIQLPPSLRFDAGTVERFLAAWRKATTAATVLEPRHATWFEAPAQALLQDFEVARIAADPAVVPAAARPGGWSQLVYHRLHGSPAMYATPYDDGRLEPLAKRIAGEPEAVESWCVFDNTRFGAATTDALKLMALIAPPPVR</sequence>
<name>A0ABU1N686_9CAUL</name>